<keyword evidence="2" id="KW-1185">Reference proteome</keyword>
<accession>A0A327PKF4</accession>
<proteinExistence type="predicted"/>
<evidence type="ECO:0000313" key="2">
    <source>
        <dbReference type="Proteomes" id="UP000249610"/>
    </source>
</evidence>
<dbReference type="Proteomes" id="UP000249610">
    <property type="component" value="Unassembled WGS sequence"/>
</dbReference>
<sequence>MKISGILILFLNLVASVTFWAVNTSLIVDYSIQSNSEIAFPELAIQQSSILEIGDALTNRTAPERPVVRTVHNFFKSQTIANNFSGLSAICQASELNYNKAAFTLDTNLPAFLIVFPHHYFT</sequence>
<name>A0A327PKF4_9BACT</name>
<dbReference type="AlphaFoldDB" id="A0A327PKF4"/>
<comment type="caution">
    <text evidence="1">The sequence shown here is derived from an EMBL/GenBank/DDBJ whole genome shotgun (WGS) entry which is preliminary data.</text>
</comment>
<gene>
    <name evidence="1" type="ORF">LV83_01311</name>
</gene>
<dbReference type="RefSeq" id="WP_111610725.1">
    <property type="nucleotide sequence ID" value="NZ_QLLK01000003.1"/>
</dbReference>
<dbReference type="OrthoDB" id="827803at2"/>
<protein>
    <submittedName>
        <fullName evidence="1">Uncharacterized protein</fullName>
    </submittedName>
</protein>
<evidence type="ECO:0000313" key="1">
    <source>
        <dbReference type="EMBL" id="RAI92083.1"/>
    </source>
</evidence>
<dbReference type="EMBL" id="QLLK01000003">
    <property type="protein sequence ID" value="RAI92083.1"/>
    <property type="molecule type" value="Genomic_DNA"/>
</dbReference>
<organism evidence="1 2">
    <name type="scientific">Algoriphagus yeomjeoni</name>
    <dbReference type="NCBI Taxonomy" id="291403"/>
    <lineage>
        <taxon>Bacteria</taxon>
        <taxon>Pseudomonadati</taxon>
        <taxon>Bacteroidota</taxon>
        <taxon>Cytophagia</taxon>
        <taxon>Cytophagales</taxon>
        <taxon>Cyclobacteriaceae</taxon>
        <taxon>Algoriphagus</taxon>
    </lineage>
</organism>
<reference evidence="1 2" key="1">
    <citation type="submission" date="2018-06" db="EMBL/GenBank/DDBJ databases">
        <title>Genomic Encyclopedia of Archaeal and Bacterial Type Strains, Phase II (KMG-II): from individual species to whole genera.</title>
        <authorList>
            <person name="Goeker M."/>
        </authorList>
    </citation>
    <scope>NUCLEOTIDE SEQUENCE [LARGE SCALE GENOMIC DNA]</scope>
    <source>
        <strain evidence="1 2">DSM 23446</strain>
    </source>
</reference>